<evidence type="ECO:0000256" key="1">
    <source>
        <dbReference type="ARBA" id="ARBA00004123"/>
    </source>
</evidence>
<feature type="compositionally biased region" description="Acidic residues" evidence="5">
    <location>
        <begin position="441"/>
        <end position="453"/>
    </location>
</feature>
<dbReference type="Gene3D" id="1.25.10.10">
    <property type="entry name" value="Leucine-rich Repeat Variant"/>
    <property type="match status" value="3"/>
</dbReference>
<name>A0A226DCC5_FOLCA</name>
<dbReference type="InterPro" id="IPR051345">
    <property type="entry name" value="Importin_beta-like_NTR"/>
</dbReference>
<dbReference type="Proteomes" id="UP000198287">
    <property type="component" value="Unassembled WGS sequence"/>
</dbReference>
<dbReference type="GO" id="GO:0006606">
    <property type="term" value="P:protein import into nucleus"/>
    <property type="evidence" value="ECO:0007669"/>
    <property type="project" value="TreeGrafter"/>
</dbReference>
<feature type="compositionally biased region" description="Low complexity" evidence="5">
    <location>
        <begin position="454"/>
        <end position="466"/>
    </location>
</feature>
<evidence type="ECO:0000256" key="4">
    <source>
        <dbReference type="ARBA" id="ARBA00023242"/>
    </source>
</evidence>
<organism evidence="6 7">
    <name type="scientific">Folsomia candida</name>
    <name type="common">Springtail</name>
    <dbReference type="NCBI Taxonomy" id="158441"/>
    <lineage>
        <taxon>Eukaryota</taxon>
        <taxon>Metazoa</taxon>
        <taxon>Ecdysozoa</taxon>
        <taxon>Arthropoda</taxon>
        <taxon>Hexapoda</taxon>
        <taxon>Collembola</taxon>
        <taxon>Entomobryomorpha</taxon>
        <taxon>Isotomoidea</taxon>
        <taxon>Isotomidae</taxon>
        <taxon>Proisotominae</taxon>
        <taxon>Folsomia</taxon>
    </lineage>
</organism>
<dbReference type="OrthoDB" id="2016913at2759"/>
<dbReference type="PANTHER" id="PTHR12363:SF33">
    <property type="entry name" value="IMPORTIN-13"/>
    <property type="match status" value="1"/>
</dbReference>
<comment type="subcellular location">
    <subcellularLocation>
        <location evidence="1">Nucleus</location>
    </subcellularLocation>
</comment>
<sequence>MEFTPENVEAAVLEFYNNTGKVNKEVHEWLKQCQSSREAWQVVWPLLDPGKSLQLQFLAANILHYKVSRCFGELPEPEYAGLKDRLVAIVAKYIAGPPMVLTRLCLTLGAFVLNTIGTVWMNPLDDLASTFAPQNFPGVPEVTVLRLLVQVFGHIPEQAFSLSSVAKGQALYSWLFNVAQNKTDNRELVLEIYKALNSWMKMICIFEWPELFQFVDLLCNSVVTYVDLNDGDVGDIVIEILSGIVGEPQAHQYPTIILKLLDKEMANAFYGMYVALGECHSKLIVDVADPECSYSLATRWPEIESLLLGIKAVSENISDETDPVVAAPMSRVFTVIYRVLKLNRDNKSPTAKNPKLFQAAIECISSCSGMLHLYDAVVKNIVGFILEASIGKWEFDAERLQQNSILHWTISAPNPEVKPQLVGLLNVFSTLCLSLDGSSSSDEEDDDGEEVDLDAGGVPLNNNNSSHQHHPPPATLMTAGPPTNLGTGGPPRAQPLIPVVEQILPVLIPVAEKWARDEDAIEALFSIVKHTLSTIQSSSMTVLQYAMQLVIISFKLNPLTSATHVAKQTLLMLGKENRAVQQQFLSEMHVSCADRLKDMRDTEFTESYFQLLGQLMKSDCDLPARNKHGEGVDIFDNDGAGQSSNSGSFQGGLLSKQWAKNSAKNSARYWIFGTEIALSTLWRIDPLCEPMFSGRLAKMVVGMFRR</sequence>
<reference evidence="6 7" key="1">
    <citation type="submission" date="2015-12" db="EMBL/GenBank/DDBJ databases">
        <title>The genome of Folsomia candida.</title>
        <authorList>
            <person name="Faddeeva A."/>
            <person name="Derks M.F."/>
            <person name="Anvar Y."/>
            <person name="Smit S."/>
            <person name="Van Straalen N."/>
            <person name="Roelofs D."/>
        </authorList>
    </citation>
    <scope>NUCLEOTIDE SEQUENCE [LARGE SCALE GENOMIC DNA]</scope>
    <source>
        <strain evidence="6 7">VU population</strain>
        <tissue evidence="6">Whole body</tissue>
    </source>
</reference>
<evidence type="ECO:0000256" key="2">
    <source>
        <dbReference type="ARBA" id="ARBA00007991"/>
    </source>
</evidence>
<protein>
    <submittedName>
        <fullName evidence="6">Importin-13</fullName>
    </submittedName>
</protein>
<keyword evidence="3" id="KW-0813">Transport</keyword>
<dbReference type="GO" id="GO:0005634">
    <property type="term" value="C:nucleus"/>
    <property type="evidence" value="ECO:0007669"/>
    <property type="project" value="UniProtKB-SubCell"/>
</dbReference>
<dbReference type="AlphaFoldDB" id="A0A226DCC5"/>
<evidence type="ECO:0000313" key="7">
    <source>
        <dbReference type="Proteomes" id="UP000198287"/>
    </source>
</evidence>
<comment type="caution">
    <text evidence="6">The sequence shown here is derived from an EMBL/GenBank/DDBJ whole genome shotgun (WGS) entry which is preliminary data.</text>
</comment>
<keyword evidence="7" id="KW-1185">Reference proteome</keyword>
<comment type="similarity">
    <text evidence="2">Belongs to the importin beta family.</text>
</comment>
<dbReference type="SUPFAM" id="SSF48371">
    <property type="entry name" value="ARM repeat"/>
    <property type="match status" value="1"/>
</dbReference>
<gene>
    <name evidence="6" type="ORF">Fcan01_22312</name>
</gene>
<feature type="region of interest" description="Disordered" evidence="5">
    <location>
        <begin position="438"/>
        <end position="478"/>
    </location>
</feature>
<dbReference type="GO" id="GO:0005737">
    <property type="term" value="C:cytoplasm"/>
    <property type="evidence" value="ECO:0007669"/>
    <property type="project" value="TreeGrafter"/>
</dbReference>
<keyword evidence="4" id="KW-0539">Nucleus</keyword>
<dbReference type="STRING" id="158441.A0A226DCC5"/>
<dbReference type="PANTHER" id="PTHR12363">
    <property type="entry name" value="TRANSPORTIN 3 AND IMPORTIN 13"/>
    <property type="match status" value="1"/>
</dbReference>
<dbReference type="InterPro" id="IPR011989">
    <property type="entry name" value="ARM-like"/>
</dbReference>
<dbReference type="InterPro" id="IPR016024">
    <property type="entry name" value="ARM-type_fold"/>
</dbReference>
<evidence type="ECO:0000313" key="6">
    <source>
        <dbReference type="EMBL" id="OXA42859.1"/>
    </source>
</evidence>
<evidence type="ECO:0000256" key="5">
    <source>
        <dbReference type="SAM" id="MobiDB-lite"/>
    </source>
</evidence>
<accession>A0A226DCC5</accession>
<dbReference type="EMBL" id="LNIX01000024">
    <property type="protein sequence ID" value="OXA42859.1"/>
    <property type="molecule type" value="Genomic_DNA"/>
</dbReference>
<evidence type="ECO:0000256" key="3">
    <source>
        <dbReference type="ARBA" id="ARBA00022448"/>
    </source>
</evidence>
<proteinExistence type="inferred from homology"/>